<reference evidence="1" key="1">
    <citation type="submission" date="2018-01" db="EMBL/GenBank/DDBJ databases">
        <authorList>
            <person name="Clerissi C."/>
        </authorList>
    </citation>
    <scope>NUCLEOTIDE SEQUENCE</scope>
    <source>
        <strain evidence="1">Cupriavidus sp. LMG 19464</strain>
    </source>
</reference>
<name>A0A375BB71_9BURK</name>
<dbReference type="EMBL" id="OFSQ01000001">
    <property type="protein sequence ID" value="SOY40959.1"/>
    <property type="molecule type" value="Genomic_DNA"/>
</dbReference>
<dbReference type="Proteomes" id="UP000256780">
    <property type="component" value="Chromosome CBM2587_a"/>
</dbReference>
<proteinExistence type="predicted"/>
<evidence type="ECO:0000313" key="1">
    <source>
        <dbReference type="EMBL" id="SOY40959.1"/>
    </source>
</evidence>
<protein>
    <submittedName>
        <fullName evidence="1">Uncharacterized protein</fullName>
    </submittedName>
</protein>
<organism evidence="1">
    <name type="scientific">Cupriavidus taiwanensis</name>
    <dbReference type="NCBI Taxonomy" id="164546"/>
    <lineage>
        <taxon>Bacteria</taxon>
        <taxon>Pseudomonadati</taxon>
        <taxon>Pseudomonadota</taxon>
        <taxon>Betaproteobacteria</taxon>
        <taxon>Burkholderiales</taxon>
        <taxon>Burkholderiaceae</taxon>
        <taxon>Cupriavidus</taxon>
    </lineage>
</organism>
<accession>A0A375BB71</accession>
<dbReference type="AlphaFoldDB" id="A0A375BB71"/>
<comment type="caution">
    <text evidence="1">The sequence shown here is derived from an EMBL/GenBank/DDBJ whole genome shotgun (WGS) entry which is preliminary data.</text>
</comment>
<gene>
    <name evidence="1" type="ORF">CBM2587_A10082</name>
</gene>
<sequence>MRAFFFLRTGFRAAKWRAAPPPPSVPPGIGFSLSRQQVAAPRLTLRVPRRGRAARVCGALSHKLRMKSNPAFGLGCRRP</sequence>